<accession>A0A3A3G5D8</accession>
<dbReference type="RefSeq" id="WP_119787166.1">
    <property type="nucleotide sequence ID" value="NZ_QYUQ01000002.1"/>
</dbReference>
<comment type="caution">
    <text evidence="1">The sequence shown here is derived from an EMBL/GenBank/DDBJ whole genome shotgun (WGS) entry which is preliminary data.</text>
</comment>
<gene>
    <name evidence="1" type="ORF">D3878_20520</name>
</gene>
<reference evidence="2" key="1">
    <citation type="submission" date="2018-09" db="EMBL/GenBank/DDBJ databases">
        <authorList>
            <person name="Zhu H."/>
        </authorList>
    </citation>
    <scope>NUCLEOTIDE SEQUENCE [LARGE SCALE GENOMIC DNA]</scope>
    <source>
        <strain evidence="2">K1S02-23</strain>
    </source>
</reference>
<protein>
    <submittedName>
        <fullName evidence="1">Uncharacterized protein</fullName>
    </submittedName>
</protein>
<name>A0A3A3G5D8_9BURK</name>
<evidence type="ECO:0000313" key="2">
    <source>
        <dbReference type="Proteomes" id="UP000266327"/>
    </source>
</evidence>
<dbReference type="AlphaFoldDB" id="A0A3A3G5D8"/>
<organism evidence="1 2">
    <name type="scientific">Noviherbaspirillum sedimenti</name>
    <dbReference type="NCBI Taxonomy" id="2320865"/>
    <lineage>
        <taxon>Bacteria</taxon>
        <taxon>Pseudomonadati</taxon>
        <taxon>Pseudomonadota</taxon>
        <taxon>Betaproteobacteria</taxon>
        <taxon>Burkholderiales</taxon>
        <taxon>Oxalobacteraceae</taxon>
        <taxon>Noviherbaspirillum</taxon>
    </lineage>
</organism>
<sequence>MEKEDAIVLMRQLSDRLTHTWALEDLVSPFAEFMAHMESRVSEEEFAFLGTIGAMIYQRGSSQYDASVQADQLLRKLQRGSEIDET</sequence>
<keyword evidence="2" id="KW-1185">Reference proteome</keyword>
<dbReference type="OrthoDB" id="8778325at2"/>
<evidence type="ECO:0000313" key="1">
    <source>
        <dbReference type="EMBL" id="RJG03678.1"/>
    </source>
</evidence>
<proteinExistence type="predicted"/>
<dbReference type="EMBL" id="QYUQ01000002">
    <property type="protein sequence ID" value="RJG03678.1"/>
    <property type="molecule type" value="Genomic_DNA"/>
</dbReference>
<dbReference type="Proteomes" id="UP000266327">
    <property type="component" value="Unassembled WGS sequence"/>
</dbReference>